<gene>
    <name evidence="7" type="ORF">KP79_PYT18212</name>
</gene>
<comment type="subcellular location">
    <subcellularLocation>
        <location evidence="1">Membrane</location>
        <topology evidence="1">Multi-pass membrane protein</topology>
    </subcellularLocation>
</comment>
<dbReference type="Proteomes" id="UP000242188">
    <property type="component" value="Unassembled WGS sequence"/>
</dbReference>
<keyword evidence="3 6" id="KW-0812">Transmembrane</keyword>
<comment type="caution">
    <text evidence="7">The sequence shown here is derived from an EMBL/GenBank/DDBJ whole genome shotgun (WGS) entry which is preliminary data.</text>
</comment>
<dbReference type="PIRSF" id="PIRSF002419">
    <property type="entry name" value="Tetraspanin"/>
    <property type="match status" value="1"/>
</dbReference>
<name>A0A210QPK8_MIZYE</name>
<feature type="transmembrane region" description="Helical" evidence="6">
    <location>
        <begin position="12"/>
        <end position="37"/>
    </location>
</feature>
<protein>
    <submittedName>
        <fullName evidence="7">Tetraspanin-11</fullName>
    </submittedName>
</protein>
<evidence type="ECO:0000256" key="6">
    <source>
        <dbReference type="SAM" id="Phobius"/>
    </source>
</evidence>
<evidence type="ECO:0000313" key="8">
    <source>
        <dbReference type="Proteomes" id="UP000242188"/>
    </source>
</evidence>
<organism evidence="7 8">
    <name type="scientific">Mizuhopecten yessoensis</name>
    <name type="common">Japanese scallop</name>
    <name type="synonym">Patinopecten yessoensis</name>
    <dbReference type="NCBI Taxonomy" id="6573"/>
    <lineage>
        <taxon>Eukaryota</taxon>
        <taxon>Metazoa</taxon>
        <taxon>Spiralia</taxon>
        <taxon>Lophotrochozoa</taxon>
        <taxon>Mollusca</taxon>
        <taxon>Bivalvia</taxon>
        <taxon>Autobranchia</taxon>
        <taxon>Pteriomorphia</taxon>
        <taxon>Pectinida</taxon>
        <taxon>Pectinoidea</taxon>
        <taxon>Pectinidae</taxon>
        <taxon>Mizuhopecten</taxon>
    </lineage>
</organism>
<keyword evidence="5 6" id="KW-0472">Membrane</keyword>
<evidence type="ECO:0000256" key="3">
    <source>
        <dbReference type="ARBA" id="ARBA00022692"/>
    </source>
</evidence>
<dbReference type="Pfam" id="PF00335">
    <property type="entry name" value="Tetraspanin"/>
    <property type="match status" value="1"/>
</dbReference>
<evidence type="ECO:0000313" key="7">
    <source>
        <dbReference type="EMBL" id="OWF50676.1"/>
    </source>
</evidence>
<feature type="transmembrane region" description="Helical" evidence="6">
    <location>
        <begin position="57"/>
        <end position="84"/>
    </location>
</feature>
<keyword evidence="4 6" id="KW-1133">Transmembrane helix</keyword>
<dbReference type="EMBL" id="NEDP02002502">
    <property type="protein sequence ID" value="OWF50676.1"/>
    <property type="molecule type" value="Genomic_DNA"/>
</dbReference>
<evidence type="ECO:0000256" key="2">
    <source>
        <dbReference type="ARBA" id="ARBA00006840"/>
    </source>
</evidence>
<evidence type="ECO:0000256" key="1">
    <source>
        <dbReference type="ARBA" id="ARBA00004141"/>
    </source>
</evidence>
<evidence type="ECO:0000256" key="5">
    <source>
        <dbReference type="ARBA" id="ARBA00023136"/>
    </source>
</evidence>
<evidence type="ECO:0000256" key="4">
    <source>
        <dbReference type="ARBA" id="ARBA00022989"/>
    </source>
</evidence>
<feature type="transmembrane region" description="Helical" evidence="6">
    <location>
        <begin position="257"/>
        <end position="281"/>
    </location>
</feature>
<dbReference type="PANTHER" id="PTHR19282:SF544">
    <property type="entry name" value="TETRASPANIN"/>
    <property type="match status" value="1"/>
</dbReference>
<feature type="transmembrane region" description="Helical" evidence="6">
    <location>
        <begin position="91"/>
        <end position="114"/>
    </location>
</feature>
<dbReference type="GO" id="GO:0005886">
    <property type="term" value="C:plasma membrane"/>
    <property type="evidence" value="ECO:0007669"/>
    <property type="project" value="TreeGrafter"/>
</dbReference>
<proteinExistence type="inferred from homology"/>
<accession>A0A210QPK8</accession>
<reference evidence="7 8" key="1">
    <citation type="journal article" date="2017" name="Nat. Ecol. Evol.">
        <title>Scallop genome provides insights into evolution of bilaterian karyotype and development.</title>
        <authorList>
            <person name="Wang S."/>
            <person name="Zhang J."/>
            <person name="Jiao W."/>
            <person name="Li J."/>
            <person name="Xun X."/>
            <person name="Sun Y."/>
            <person name="Guo X."/>
            <person name="Huan P."/>
            <person name="Dong B."/>
            <person name="Zhang L."/>
            <person name="Hu X."/>
            <person name="Sun X."/>
            <person name="Wang J."/>
            <person name="Zhao C."/>
            <person name="Wang Y."/>
            <person name="Wang D."/>
            <person name="Huang X."/>
            <person name="Wang R."/>
            <person name="Lv J."/>
            <person name="Li Y."/>
            <person name="Zhang Z."/>
            <person name="Liu B."/>
            <person name="Lu W."/>
            <person name="Hui Y."/>
            <person name="Liang J."/>
            <person name="Zhou Z."/>
            <person name="Hou R."/>
            <person name="Li X."/>
            <person name="Liu Y."/>
            <person name="Li H."/>
            <person name="Ning X."/>
            <person name="Lin Y."/>
            <person name="Zhao L."/>
            <person name="Xing Q."/>
            <person name="Dou J."/>
            <person name="Li Y."/>
            <person name="Mao J."/>
            <person name="Guo H."/>
            <person name="Dou H."/>
            <person name="Li T."/>
            <person name="Mu C."/>
            <person name="Jiang W."/>
            <person name="Fu Q."/>
            <person name="Fu X."/>
            <person name="Miao Y."/>
            <person name="Liu J."/>
            <person name="Yu Q."/>
            <person name="Li R."/>
            <person name="Liao H."/>
            <person name="Li X."/>
            <person name="Kong Y."/>
            <person name="Jiang Z."/>
            <person name="Chourrout D."/>
            <person name="Li R."/>
            <person name="Bao Z."/>
        </authorList>
    </citation>
    <scope>NUCLEOTIDE SEQUENCE [LARGE SCALE GENOMIC DNA]</scope>
    <source>
        <strain evidence="7 8">PY_sf001</strain>
    </source>
</reference>
<comment type="similarity">
    <text evidence="2">Belongs to the tetraspanin (TM4SF) family.</text>
</comment>
<keyword evidence="8" id="KW-1185">Reference proteome</keyword>
<dbReference type="AlphaFoldDB" id="A0A210QPK8"/>
<dbReference type="PANTHER" id="PTHR19282">
    <property type="entry name" value="TETRASPANIN"/>
    <property type="match status" value="1"/>
</dbReference>
<sequence length="291" mass="32549">MAEGMCATCSRYLLIAFNFLFWVSGGALLGLGIWVRVDSQVEDTIKQFVHINLPVDVLYAAAYVFIAVGTFIFVTGFCGCCGAIRESACMLAIYIGCLTVVILGELTAGVYLAIERTNLEQMFNENLSSQVQNYTDPGNSTMDFLQIQQCFYNSIGHLYVNNKQCFHSSIFDCCGSYNYSEFNSSVYAQNLPEQSRKEWFVPDSCCVAVKVHNAKISDNDKRTCQKEAKTMMSSNTKQLRTAGCYDKIMKMLYTNSAILIGVGMGVAFLAVLGIILSICLCRNRTEYWEWE</sequence>
<dbReference type="PRINTS" id="PR00259">
    <property type="entry name" value="TMFOUR"/>
</dbReference>
<dbReference type="OrthoDB" id="5870230at2759"/>
<dbReference type="InterPro" id="IPR018499">
    <property type="entry name" value="Tetraspanin/Peripherin"/>
</dbReference>
<dbReference type="InterPro" id="IPR000301">
    <property type="entry name" value="Tetraspanin_animals"/>
</dbReference>